<dbReference type="EMBL" id="OW240912">
    <property type="protein sequence ID" value="CAH2222146.1"/>
    <property type="molecule type" value="Genomic_DNA"/>
</dbReference>
<keyword evidence="3" id="KW-1185">Reference proteome</keyword>
<organism evidence="2 3">
    <name type="scientific">Pelobates cultripes</name>
    <name type="common">Western spadefoot toad</name>
    <dbReference type="NCBI Taxonomy" id="61616"/>
    <lineage>
        <taxon>Eukaryota</taxon>
        <taxon>Metazoa</taxon>
        <taxon>Chordata</taxon>
        <taxon>Craniata</taxon>
        <taxon>Vertebrata</taxon>
        <taxon>Euteleostomi</taxon>
        <taxon>Amphibia</taxon>
        <taxon>Batrachia</taxon>
        <taxon>Anura</taxon>
        <taxon>Pelobatoidea</taxon>
        <taxon>Pelobatidae</taxon>
        <taxon>Pelobates</taxon>
    </lineage>
</organism>
<evidence type="ECO:0000313" key="2">
    <source>
        <dbReference type="EMBL" id="CAH2222146.1"/>
    </source>
</evidence>
<dbReference type="AlphaFoldDB" id="A0AAD1R2A1"/>
<dbReference type="Proteomes" id="UP001295444">
    <property type="component" value="Chromosome 01"/>
</dbReference>
<feature type="region of interest" description="Disordered" evidence="1">
    <location>
        <begin position="1"/>
        <end position="65"/>
    </location>
</feature>
<protein>
    <submittedName>
        <fullName evidence="2">Uncharacterized protein</fullName>
    </submittedName>
</protein>
<feature type="compositionally biased region" description="Basic and acidic residues" evidence="1">
    <location>
        <begin position="9"/>
        <end position="18"/>
    </location>
</feature>
<proteinExistence type="predicted"/>
<evidence type="ECO:0000256" key="1">
    <source>
        <dbReference type="SAM" id="MobiDB-lite"/>
    </source>
</evidence>
<sequence length="65" mass="7470">MGHKNKKPYRLETTRKPDIQLSFERPALQQKSKMAPEAHYDTEMSEASQDDREALPSPKLDKASL</sequence>
<accession>A0AAD1R2A1</accession>
<feature type="compositionally biased region" description="Basic and acidic residues" evidence="1">
    <location>
        <begin position="49"/>
        <end position="65"/>
    </location>
</feature>
<evidence type="ECO:0000313" key="3">
    <source>
        <dbReference type="Proteomes" id="UP001295444"/>
    </source>
</evidence>
<gene>
    <name evidence="2" type="ORF">PECUL_23A053784</name>
</gene>
<reference evidence="2" key="1">
    <citation type="submission" date="2022-03" db="EMBL/GenBank/DDBJ databases">
        <authorList>
            <person name="Alioto T."/>
            <person name="Alioto T."/>
            <person name="Gomez Garrido J."/>
        </authorList>
    </citation>
    <scope>NUCLEOTIDE SEQUENCE</scope>
</reference>
<name>A0AAD1R2A1_PELCU</name>